<proteinExistence type="predicted"/>
<dbReference type="Proteomes" id="UP001147005">
    <property type="component" value="Unassembled WGS sequence"/>
</dbReference>
<evidence type="ECO:0000313" key="2">
    <source>
        <dbReference type="Proteomes" id="UP001147005"/>
    </source>
</evidence>
<gene>
    <name evidence="1" type="ORF">L2111_19655</name>
</gene>
<dbReference type="EMBL" id="JAKIHW010000027">
    <property type="protein sequence ID" value="MDE9620268.1"/>
    <property type="molecule type" value="Genomic_DNA"/>
</dbReference>
<evidence type="ECO:0000313" key="1">
    <source>
        <dbReference type="EMBL" id="MDE9620268.1"/>
    </source>
</evidence>
<protein>
    <submittedName>
        <fullName evidence="1">Uncharacterized protein</fullName>
    </submittedName>
</protein>
<organism evidence="1 2">
    <name type="scientific">Citrobacter portucalensis</name>
    <dbReference type="NCBI Taxonomy" id="1639133"/>
    <lineage>
        <taxon>Bacteria</taxon>
        <taxon>Pseudomonadati</taxon>
        <taxon>Pseudomonadota</taxon>
        <taxon>Gammaproteobacteria</taxon>
        <taxon>Enterobacterales</taxon>
        <taxon>Enterobacteriaceae</taxon>
        <taxon>Citrobacter</taxon>
        <taxon>Citrobacter freundii complex</taxon>
    </lineage>
</organism>
<dbReference type="RefSeq" id="WP_275398458.1">
    <property type="nucleotide sequence ID" value="NZ_JAKIHW010000027.1"/>
</dbReference>
<accession>A0A9X4JP20</accession>
<reference evidence="1" key="1">
    <citation type="submission" date="2022-01" db="EMBL/GenBank/DDBJ databases">
        <title>Genetic Characterization of Carbapenem-resistant Citrobacter spp. from China: a multicenter study.</title>
        <authorList>
            <person name="Ye L."/>
        </authorList>
    </citation>
    <scope>NUCLEOTIDE SEQUENCE</scope>
    <source>
        <strain evidence="1">IR5432</strain>
    </source>
</reference>
<sequence>MTLQIREATPADAMLHNALAYRIYRAHFEQKAPIFEHPAFEQFFAFLFSHSSYFSCCPQMREIIVFTYRLSR</sequence>
<comment type="caution">
    <text evidence="1">The sequence shown here is derived from an EMBL/GenBank/DDBJ whole genome shotgun (WGS) entry which is preliminary data.</text>
</comment>
<dbReference type="AlphaFoldDB" id="A0A9X4JP20"/>
<name>A0A9X4JP20_9ENTR</name>